<dbReference type="HOGENOM" id="CLU_008926_3_2_1"/>
<name>W1P606_AMBTC</name>
<evidence type="ECO:0000256" key="6">
    <source>
        <dbReference type="ARBA" id="ARBA00023277"/>
    </source>
</evidence>
<evidence type="ECO:0000256" key="2">
    <source>
        <dbReference type="ARBA" id="ARBA00007072"/>
    </source>
</evidence>
<dbReference type="Pfam" id="PF00759">
    <property type="entry name" value="Glyco_hydro_9"/>
    <property type="match status" value="1"/>
</dbReference>
<dbReference type="EMBL" id="KI394011">
    <property type="protein sequence ID" value="ERN05292.1"/>
    <property type="molecule type" value="Genomic_DNA"/>
</dbReference>
<organism evidence="10 11">
    <name type="scientific">Amborella trichopoda</name>
    <dbReference type="NCBI Taxonomy" id="13333"/>
    <lineage>
        <taxon>Eukaryota</taxon>
        <taxon>Viridiplantae</taxon>
        <taxon>Streptophyta</taxon>
        <taxon>Embryophyta</taxon>
        <taxon>Tracheophyta</taxon>
        <taxon>Spermatophyta</taxon>
        <taxon>Magnoliopsida</taxon>
        <taxon>Amborellales</taxon>
        <taxon>Amborellaceae</taxon>
        <taxon>Amborella</taxon>
    </lineage>
</organism>
<dbReference type="Gramene" id="ERN05292">
    <property type="protein sequence ID" value="ERN05292"/>
    <property type="gene ID" value="AMTR_s00007p00145360"/>
</dbReference>
<dbReference type="EC" id="3.2.1.4" evidence="3"/>
<keyword evidence="11" id="KW-1185">Reference proteome</keyword>
<dbReference type="InterPro" id="IPR001701">
    <property type="entry name" value="Glyco_hydro_9"/>
</dbReference>
<dbReference type="Proteomes" id="UP000017836">
    <property type="component" value="Unassembled WGS sequence"/>
</dbReference>
<proteinExistence type="inferred from homology"/>
<keyword evidence="8" id="KW-0624">Polysaccharide degradation</keyword>
<reference evidence="11" key="1">
    <citation type="journal article" date="2013" name="Science">
        <title>The Amborella genome and the evolution of flowering plants.</title>
        <authorList>
            <consortium name="Amborella Genome Project"/>
        </authorList>
    </citation>
    <scope>NUCLEOTIDE SEQUENCE [LARGE SCALE GENOMIC DNA]</scope>
</reference>
<feature type="domain" description="Glycoside hydrolase family 9" evidence="9">
    <location>
        <begin position="1"/>
        <end position="114"/>
    </location>
</feature>
<keyword evidence="5" id="KW-0136">Cellulose degradation</keyword>
<evidence type="ECO:0000256" key="4">
    <source>
        <dbReference type="ARBA" id="ARBA00022801"/>
    </source>
</evidence>
<evidence type="ECO:0000256" key="8">
    <source>
        <dbReference type="ARBA" id="ARBA00023326"/>
    </source>
</evidence>
<dbReference type="InterPro" id="IPR008928">
    <property type="entry name" value="6-hairpin_glycosidase_sf"/>
</dbReference>
<evidence type="ECO:0000256" key="3">
    <source>
        <dbReference type="ARBA" id="ARBA00012601"/>
    </source>
</evidence>
<dbReference type="GO" id="GO:0030245">
    <property type="term" value="P:cellulose catabolic process"/>
    <property type="evidence" value="ECO:0007669"/>
    <property type="project" value="UniProtKB-KW"/>
</dbReference>
<sequence>MLAWSAIDFEDELRAANELNSTLDAIRWGTDYLMKAHPKDNLLYGQVGDGDSDHACWERQEDMTTPRTAYFIDVDHRGSDLAGKTAAALAAATIAFNYTDHIYARKLVNHAWRVSNFS</sequence>
<dbReference type="Gene3D" id="1.50.10.10">
    <property type="match status" value="1"/>
</dbReference>
<dbReference type="PANTHER" id="PTHR22298">
    <property type="entry name" value="ENDO-1,4-BETA-GLUCANASE"/>
    <property type="match status" value="1"/>
</dbReference>
<evidence type="ECO:0000259" key="9">
    <source>
        <dbReference type="Pfam" id="PF00759"/>
    </source>
</evidence>
<dbReference type="AlphaFoldDB" id="W1P606"/>
<dbReference type="GO" id="GO:0008810">
    <property type="term" value="F:cellulase activity"/>
    <property type="evidence" value="ECO:0007669"/>
    <property type="project" value="UniProtKB-EC"/>
</dbReference>
<evidence type="ECO:0000256" key="7">
    <source>
        <dbReference type="ARBA" id="ARBA00023295"/>
    </source>
</evidence>
<comment type="catalytic activity">
    <reaction evidence="1">
        <text>Endohydrolysis of (1-&gt;4)-beta-D-glucosidic linkages in cellulose, lichenin and cereal beta-D-glucans.</text>
        <dbReference type="EC" id="3.2.1.4"/>
    </reaction>
</comment>
<evidence type="ECO:0000313" key="11">
    <source>
        <dbReference type="Proteomes" id="UP000017836"/>
    </source>
</evidence>
<dbReference type="eggNOG" id="ENOG502QRF6">
    <property type="taxonomic scope" value="Eukaryota"/>
</dbReference>
<evidence type="ECO:0000313" key="10">
    <source>
        <dbReference type="EMBL" id="ERN05292.1"/>
    </source>
</evidence>
<keyword evidence="7" id="KW-0326">Glycosidase</keyword>
<dbReference type="STRING" id="13333.W1P606"/>
<protein>
    <recommendedName>
        <fullName evidence="3">cellulase</fullName>
        <ecNumber evidence="3">3.2.1.4</ecNumber>
    </recommendedName>
</protein>
<dbReference type="InterPro" id="IPR012341">
    <property type="entry name" value="6hp_glycosidase-like_sf"/>
</dbReference>
<evidence type="ECO:0000256" key="1">
    <source>
        <dbReference type="ARBA" id="ARBA00000966"/>
    </source>
</evidence>
<accession>W1P606</accession>
<comment type="similarity">
    <text evidence="2">Belongs to the glycosyl hydrolase 9 (cellulase E) family.</text>
</comment>
<keyword evidence="6" id="KW-0119">Carbohydrate metabolism</keyword>
<keyword evidence="4" id="KW-0378">Hydrolase</keyword>
<evidence type="ECO:0000256" key="5">
    <source>
        <dbReference type="ARBA" id="ARBA00023001"/>
    </source>
</evidence>
<dbReference type="SUPFAM" id="SSF48208">
    <property type="entry name" value="Six-hairpin glycosidases"/>
    <property type="match status" value="1"/>
</dbReference>
<gene>
    <name evidence="10" type="ORF">AMTR_s00007p00145360</name>
</gene>